<evidence type="ECO:0000256" key="1">
    <source>
        <dbReference type="ARBA" id="ARBA00001974"/>
    </source>
</evidence>
<dbReference type="GO" id="GO:0016709">
    <property type="term" value="F:oxidoreductase activity, acting on paired donors, with incorporation or reduction of molecular oxygen, NAD(P)H as one donor, and incorporation of one atom of oxygen"/>
    <property type="evidence" value="ECO:0007669"/>
    <property type="project" value="UniProtKB-ARBA"/>
</dbReference>
<comment type="caution">
    <text evidence="5">The sequence shown here is derived from an EMBL/GenBank/DDBJ whole genome shotgun (WGS) entry which is preliminary data.</text>
</comment>
<dbReference type="STRING" id="1783.BST44_16685"/>
<dbReference type="InterPro" id="IPR002938">
    <property type="entry name" value="FAD-bd"/>
</dbReference>
<dbReference type="Pfam" id="PF01494">
    <property type="entry name" value="FAD_binding_3"/>
    <property type="match status" value="1"/>
</dbReference>
<dbReference type="GO" id="GO:0071949">
    <property type="term" value="F:FAD binding"/>
    <property type="evidence" value="ECO:0007669"/>
    <property type="project" value="InterPro"/>
</dbReference>
<dbReference type="Gene3D" id="3.50.50.60">
    <property type="entry name" value="FAD/NAD(P)-binding domain"/>
    <property type="match status" value="2"/>
</dbReference>
<keyword evidence="2" id="KW-0285">Flavoprotein</keyword>
<evidence type="ECO:0000313" key="6">
    <source>
        <dbReference type="Proteomes" id="UP000192601"/>
    </source>
</evidence>
<protein>
    <submittedName>
        <fullName evidence="5">FAD-dependent oxidoreductase</fullName>
    </submittedName>
</protein>
<dbReference type="PANTHER" id="PTHR43004:SF19">
    <property type="entry name" value="BINDING MONOOXYGENASE, PUTATIVE (JCVI)-RELATED"/>
    <property type="match status" value="1"/>
</dbReference>
<dbReference type="PANTHER" id="PTHR43004">
    <property type="entry name" value="TRK SYSTEM POTASSIUM UPTAKE PROTEIN"/>
    <property type="match status" value="1"/>
</dbReference>
<dbReference type="Proteomes" id="UP000192601">
    <property type="component" value="Unassembled WGS sequence"/>
</dbReference>
<dbReference type="AlphaFoldDB" id="A0A1X0KCY4"/>
<dbReference type="InterPro" id="IPR036188">
    <property type="entry name" value="FAD/NAD-bd_sf"/>
</dbReference>
<keyword evidence="3" id="KW-0274">FAD</keyword>
<organism evidence="5 6">
    <name type="scientific">Mycobacterium scrofulaceum</name>
    <dbReference type="NCBI Taxonomy" id="1783"/>
    <lineage>
        <taxon>Bacteria</taxon>
        <taxon>Bacillati</taxon>
        <taxon>Actinomycetota</taxon>
        <taxon>Actinomycetes</taxon>
        <taxon>Mycobacteriales</taxon>
        <taxon>Mycobacteriaceae</taxon>
        <taxon>Mycobacterium</taxon>
    </lineage>
</organism>
<proteinExistence type="predicted"/>
<evidence type="ECO:0000256" key="2">
    <source>
        <dbReference type="ARBA" id="ARBA00022630"/>
    </source>
</evidence>
<dbReference type="PRINTS" id="PR00420">
    <property type="entry name" value="RNGMNOXGNASE"/>
</dbReference>
<dbReference type="OrthoDB" id="8670884at2"/>
<dbReference type="EMBL" id="MVIJ01000024">
    <property type="protein sequence ID" value="ORB73034.1"/>
    <property type="molecule type" value="Genomic_DNA"/>
</dbReference>
<dbReference type="InterPro" id="IPR050641">
    <property type="entry name" value="RIFMO-like"/>
</dbReference>
<feature type="domain" description="FAD-binding" evidence="4">
    <location>
        <begin position="5"/>
        <end position="357"/>
    </location>
</feature>
<dbReference type="PROSITE" id="PS51257">
    <property type="entry name" value="PROKAR_LIPOPROTEIN"/>
    <property type="match status" value="1"/>
</dbReference>
<keyword evidence="6" id="KW-1185">Reference proteome</keyword>
<comment type="cofactor">
    <cofactor evidence="1">
        <name>FAD</name>
        <dbReference type="ChEBI" id="CHEBI:57692"/>
    </cofactor>
</comment>
<evidence type="ECO:0000259" key="4">
    <source>
        <dbReference type="Pfam" id="PF01494"/>
    </source>
</evidence>
<accession>A0A1X0KCY4</accession>
<evidence type="ECO:0000313" key="5">
    <source>
        <dbReference type="EMBL" id="ORB73034.1"/>
    </source>
</evidence>
<dbReference type="SUPFAM" id="SSF51905">
    <property type="entry name" value="FAD/NAD(P)-binding domain"/>
    <property type="match status" value="1"/>
</dbReference>
<evidence type="ECO:0000256" key="3">
    <source>
        <dbReference type="ARBA" id="ARBA00022827"/>
    </source>
</evidence>
<name>A0A1X0KCY4_MYCSC</name>
<gene>
    <name evidence="5" type="ORF">BST44_16685</name>
</gene>
<dbReference type="Gene3D" id="3.40.30.120">
    <property type="match status" value="1"/>
</dbReference>
<reference evidence="5 6" key="1">
    <citation type="submission" date="2017-02" db="EMBL/GenBank/DDBJ databases">
        <title>The new phylogeny of genus Mycobacterium.</title>
        <authorList>
            <person name="Tortoli E."/>
            <person name="Trovato A."/>
            <person name="Cirillo D.M."/>
        </authorList>
    </citation>
    <scope>NUCLEOTIDE SEQUENCE [LARGE SCALE GENOMIC DNA]</scope>
    <source>
        <strain evidence="5 6">DSM 43992</strain>
    </source>
</reference>
<sequence length="507" mass="54252">MADERTEIVISGAGPNGLMLACELALAGIRPVVLDGLPGPSDEPKANGLVGQVVRALDLRGLYRAFTGDDQPPQPTPGWMFSAMPLDFTGVPDNPMYAMLIPQPRLVRLLEKRARDLGVDLRWGHELTGIRPGAESVAVKVSSPESRYGIATRYLVGADGGHSLVRKSLGIEFPGSTSATVGRLAHVHIPERLRRPDGVIDIPGFGPLPFGHSRFDNGGLIFAEFEPGRALLGTVEFAPFVDDEPMSLTELRESVRRVLGTDFPFEEPKGPGPHALRRINGWNTRHASRYRDGRALLLGDAAHVHSAMGGPGLNLGLQDAMNLGWKLAAELNGWAPTGLLDTYESERHPVGERVMMHSLAQTALMLPGPEVAALRTLLGEFFTLPGVAKHMAALLAGTDVRYDVGDDHPLSGRPVPELTLADGRRVTELLHGARPVLLDFDGGVAATASGWADRVDIASSPLDDRPAAALLIRPDGYVAWAAGEFGPAAQAGLHVALRRWFGPESTG</sequence>
<dbReference type="Pfam" id="PF21274">
    <property type="entry name" value="Rng_hyd_C"/>
    <property type="match status" value="1"/>
</dbReference>